<evidence type="ECO:0000313" key="4">
    <source>
        <dbReference type="Proteomes" id="UP000825729"/>
    </source>
</evidence>
<evidence type="ECO:0000256" key="1">
    <source>
        <dbReference type="PROSITE-ProRule" id="PRU00325"/>
    </source>
</evidence>
<gene>
    <name evidence="3" type="ORF">H6P81_007463</name>
</gene>
<dbReference type="AlphaFoldDB" id="A0AAV7F0X7"/>
<dbReference type="InterPro" id="IPR007527">
    <property type="entry name" value="Znf_SWIM"/>
</dbReference>
<reference evidence="3 4" key="1">
    <citation type="submission" date="2021-07" db="EMBL/GenBank/DDBJ databases">
        <title>The Aristolochia fimbriata genome: insights into angiosperm evolution, floral development and chemical biosynthesis.</title>
        <authorList>
            <person name="Jiao Y."/>
        </authorList>
    </citation>
    <scope>NUCLEOTIDE SEQUENCE [LARGE SCALE GENOMIC DNA]</scope>
    <source>
        <strain evidence="3">IBCAS-2021</strain>
        <tissue evidence="3">Leaf</tissue>
    </source>
</reference>
<proteinExistence type="predicted"/>
<evidence type="ECO:0000259" key="2">
    <source>
        <dbReference type="PROSITE" id="PS50966"/>
    </source>
</evidence>
<keyword evidence="1" id="KW-0862">Zinc</keyword>
<comment type="caution">
    <text evidence="3">The sequence shown here is derived from an EMBL/GenBank/DDBJ whole genome shotgun (WGS) entry which is preliminary data.</text>
</comment>
<evidence type="ECO:0000313" key="3">
    <source>
        <dbReference type="EMBL" id="KAG9454559.1"/>
    </source>
</evidence>
<keyword evidence="1" id="KW-0479">Metal-binding</keyword>
<sequence length="966" mass="108631">MRLVLVNCSKRLLGTASASSHLSLNSLNSLTSLQKEFSFPTSEMARWDEILTLPVQNPPTLEFSAGDLVWSKVDGWRDSVDRVALIPFTRVDDFVRGEQSNKECPTRFHVEARRRRSAETAYKPKVDGILEYILYWCSFGPDDHRKGGVIRPSRVYNAKRKTAAGRPNTKRGCVCHFIVKRLIAQPSVALVIYNKDKHVDKQGKPCHGPMDEKAIGTRAMYAPYISDELRLRVQSLLYVGVPVETIMQRHTESVEKQGGPTNRDDLLTHRYVRRLERRIRRSSYESDPDDAVSLSMWVEDHRSSVFFYEEFSDSEPFVVGIQTEWQLQQMIRYANRSIIASDSRFGTNKLKNSVHSLIVFNSDNKAIPVAWIITPRAVNSEVHKWIRALYGRVHSKDPTWKLAGFIVDDPSADVLAIRDVLQCSVMISFWRVRHAWHKNLMKLSTESEMCVEMSRHLGQAINSICRENGDAELFENFMEDFVDCTDFMDYFQATWLSRLGSWIKALKNLPLASQETSAALEFYHHQLNRRLLNEKDSNVYQRADWLVDKLATKVHSYYWLDEYSRKDDFARYQKDEWKSGLTFWHRASQIPDSNVIVEQSYAKVSSRHNAEKIHIVRNPGSEFAICDCDWSRMGNLCKHVIKVSQFLRSKGLALPSMSLFQYNHMLFNMLQSAVHDSLIRDHAVSLAICAQVQLAAILNPTHSETSKVASKAGSASVHQPSANVWGACSNGISDEVEGGLTTMRQSGTENGYCVGNGFPNRDAVSRAADETVNGTHIEEDSTSSDMMLTVEIVRDDGALVGNTMEKGVECYRGISATCGFDKLDEIELLANENNINDYCRDETLCSSLVAEVVAGTQLASLTSGEKQTVYCRNTTNGDAGSGAAIPVEGMDVDSESTGTMSFASASAEQPTINVNESVSGIVEIGCQDLKMEDWNKTENETSNNIVGDEVHDQDVNGRLDLDALCE</sequence>
<dbReference type="PROSITE" id="PS50966">
    <property type="entry name" value="ZF_SWIM"/>
    <property type="match status" value="1"/>
</dbReference>
<organism evidence="3 4">
    <name type="scientific">Aristolochia fimbriata</name>
    <name type="common">White veined hardy Dutchman's pipe vine</name>
    <dbReference type="NCBI Taxonomy" id="158543"/>
    <lineage>
        <taxon>Eukaryota</taxon>
        <taxon>Viridiplantae</taxon>
        <taxon>Streptophyta</taxon>
        <taxon>Embryophyta</taxon>
        <taxon>Tracheophyta</taxon>
        <taxon>Spermatophyta</taxon>
        <taxon>Magnoliopsida</taxon>
        <taxon>Magnoliidae</taxon>
        <taxon>Piperales</taxon>
        <taxon>Aristolochiaceae</taxon>
        <taxon>Aristolochia</taxon>
    </lineage>
</organism>
<name>A0AAV7F0X7_ARIFI</name>
<dbReference type="PANTHER" id="PTHR33977:SF1">
    <property type="entry name" value="ZINC ION BINDING PROTEIN"/>
    <property type="match status" value="1"/>
</dbReference>
<feature type="domain" description="SWIM-type" evidence="2">
    <location>
        <begin position="611"/>
        <end position="648"/>
    </location>
</feature>
<protein>
    <recommendedName>
        <fullName evidence="2">SWIM-type domain-containing protein</fullName>
    </recommendedName>
</protein>
<dbReference type="EMBL" id="JAINDJ010000003">
    <property type="protein sequence ID" value="KAG9454559.1"/>
    <property type="molecule type" value="Genomic_DNA"/>
</dbReference>
<accession>A0AAV7F0X7</accession>
<keyword evidence="1" id="KW-0863">Zinc-finger</keyword>
<dbReference type="PANTHER" id="PTHR33977">
    <property type="entry name" value="ZINC ION BINDING PROTEIN"/>
    <property type="match status" value="1"/>
</dbReference>
<keyword evidence="4" id="KW-1185">Reference proteome</keyword>
<dbReference type="Proteomes" id="UP000825729">
    <property type="component" value="Unassembled WGS sequence"/>
</dbReference>
<dbReference type="GO" id="GO:0008270">
    <property type="term" value="F:zinc ion binding"/>
    <property type="evidence" value="ECO:0007669"/>
    <property type="project" value="UniProtKB-KW"/>
</dbReference>